<protein>
    <recommendedName>
        <fullName evidence="4">Trafficking protein particle complex subunit 2-like protein</fullName>
    </recommendedName>
</protein>
<dbReference type="SUPFAM" id="SSF64356">
    <property type="entry name" value="SNARE-like"/>
    <property type="match status" value="1"/>
</dbReference>
<dbReference type="PANTHER" id="PTHR31859:SF9">
    <property type="entry name" value="TETRATRICOPEPTIDE REPEAT PROTEIN 39B"/>
    <property type="match status" value="1"/>
</dbReference>
<dbReference type="InterPro" id="IPR019412">
    <property type="entry name" value="IML2/TPR_39"/>
</dbReference>
<comment type="subcellular location">
    <subcellularLocation>
        <location evidence="1">Cytoplasm</location>
        <location evidence="1">Perinuclear region</location>
    </subcellularLocation>
</comment>
<dbReference type="GO" id="GO:0006888">
    <property type="term" value="P:endoplasmic reticulum to Golgi vesicle-mediated transport"/>
    <property type="evidence" value="ECO:0007669"/>
    <property type="project" value="InterPro"/>
</dbReference>
<evidence type="ECO:0000256" key="1">
    <source>
        <dbReference type="ARBA" id="ARBA00004556"/>
    </source>
</evidence>
<dbReference type="InterPro" id="IPR044760">
    <property type="entry name" value="TRAPPC2L"/>
</dbReference>
<dbReference type="Gene3D" id="3.30.450.70">
    <property type="match status" value="1"/>
</dbReference>
<dbReference type="OrthoDB" id="43460at2759"/>
<reference evidence="5" key="1">
    <citation type="submission" date="2020-11" db="EMBL/GenBank/DDBJ databases">
        <authorList>
            <person name="Tran Van P."/>
        </authorList>
    </citation>
    <scope>NUCLEOTIDE SEQUENCE</scope>
</reference>
<comment type="similarity">
    <text evidence="2">Belongs to the TRAPP small subunits family. Sedlin subfamily.</text>
</comment>
<dbReference type="Gene3D" id="1.25.40.10">
    <property type="entry name" value="Tetratricopeptide repeat domain"/>
    <property type="match status" value="1"/>
</dbReference>
<dbReference type="InterPro" id="IPR011012">
    <property type="entry name" value="Longin-like_dom_sf"/>
</dbReference>
<dbReference type="PANTHER" id="PTHR31859">
    <property type="entry name" value="TETRATRICOPEPTIDE REPEAT PROTEIN 39 FAMILY MEMBER"/>
    <property type="match status" value="1"/>
</dbReference>
<evidence type="ECO:0000256" key="3">
    <source>
        <dbReference type="ARBA" id="ARBA00022892"/>
    </source>
</evidence>
<evidence type="ECO:0000256" key="2">
    <source>
        <dbReference type="ARBA" id="ARBA00006626"/>
    </source>
</evidence>
<dbReference type="EMBL" id="CAJPEX010001405">
    <property type="protein sequence ID" value="CAG0919064.1"/>
    <property type="molecule type" value="Genomic_DNA"/>
</dbReference>
<dbReference type="Proteomes" id="UP000678499">
    <property type="component" value="Unassembled WGS sequence"/>
</dbReference>
<proteinExistence type="inferred from homology"/>
<sequence>MAKCIAVLGKENSPLFLQVADPSRELDFHRTVCGCMDVVEERLAAFSKPPQGGGPDFREQYLGLLHTPEEFRVEPEEHNVYKAYGYVTNTRIKFMIIWDASDTSLRENDVKGMFRRLHNVYTELVCNPFYIPGDTLNCKKLIEMAAVTVTKPLDSPDVEDDDDIFLDADEAYDDLDLEPISLESSSFSLDQSIDLASRALDLFLSNRFLESKRLMDVGKNSSMYHALGSGTFAFLQAVMTMNESELESAVAALKASVQVCARFRKKESVKQTVSKLVRGKKYASYTEEERHAELCYAEGILEKAILTFLEDETLSSFVKGALQIRHGYFAYRECWNILKEKPMWTNDKLQNNFESGVRLGVGAFNLLISMLPGRVLKILEWIGFSGTKELGLSQLEKSFECDGALRSVLSALVLLGYHTFICFFAGVGDGDVPKAKSIVQDMLKKYPNGAFFLFFSGRVELVSGNVELAMEEYQKSIDSQDELIQFHHFCFWELIWCNMFVGNWNEASKNAKRLLTESKWSRCFYAYCQASCISMKATVSAEDKEEIEELMRRVPKYKQRIAGKSVPIEKFCVRKAERFFAQGSYLVLPAFELIFVWNGFAILSRRQDLLERIYSRILDTKKQIEDEKLVDNFKTDNLCLCNLLAGCCLRWMGLPTLAEEYFEEALKCNVVEDKYLLPYAAAELGYLYLSQGQNERAKKQLQFARSNFVDYSLESRLHFRVHVALTKVSELEKKSDENKC</sequence>
<dbReference type="InterPro" id="IPR011990">
    <property type="entry name" value="TPR-like_helical_dom_sf"/>
</dbReference>
<keyword evidence="6" id="KW-1185">Reference proteome</keyword>
<keyword evidence="3" id="KW-0813">Transport</keyword>
<dbReference type="CDD" id="cd14854">
    <property type="entry name" value="TRAPPC2L"/>
    <property type="match status" value="1"/>
</dbReference>
<dbReference type="SUPFAM" id="SSF48452">
    <property type="entry name" value="TPR-like"/>
    <property type="match status" value="1"/>
</dbReference>
<dbReference type="InterPro" id="IPR006722">
    <property type="entry name" value="Sedlin"/>
</dbReference>
<dbReference type="Pfam" id="PF10300">
    <property type="entry name" value="Iml2-TPR_39"/>
    <property type="match status" value="1"/>
</dbReference>
<organism evidence="5">
    <name type="scientific">Notodromas monacha</name>
    <dbReference type="NCBI Taxonomy" id="399045"/>
    <lineage>
        <taxon>Eukaryota</taxon>
        <taxon>Metazoa</taxon>
        <taxon>Ecdysozoa</taxon>
        <taxon>Arthropoda</taxon>
        <taxon>Crustacea</taxon>
        <taxon>Oligostraca</taxon>
        <taxon>Ostracoda</taxon>
        <taxon>Podocopa</taxon>
        <taxon>Podocopida</taxon>
        <taxon>Cypridocopina</taxon>
        <taxon>Cypridoidea</taxon>
        <taxon>Cyprididae</taxon>
        <taxon>Notodromas</taxon>
    </lineage>
</organism>
<dbReference type="GO" id="GO:0048471">
    <property type="term" value="C:perinuclear region of cytoplasm"/>
    <property type="evidence" value="ECO:0007669"/>
    <property type="project" value="UniProtKB-SubCell"/>
</dbReference>
<dbReference type="AlphaFoldDB" id="A0A7R9BP20"/>
<dbReference type="EMBL" id="OA883442">
    <property type="protein sequence ID" value="CAD7278912.1"/>
    <property type="molecule type" value="Genomic_DNA"/>
</dbReference>
<accession>A0A7R9BP20</accession>
<dbReference type="Pfam" id="PF04628">
    <property type="entry name" value="Sedlin_N"/>
    <property type="match status" value="1"/>
</dbReference>
<gene>
    <name evidence="5" type="ORF">NMOB1V02_LOCUS6605</name>
</gene>
<name>A0A7R9BP20_9CRUS</name>
<keyword evidence="3" id="KW-0931">ER-Golgi transport</keyword>
<evidence type="ECO:0000313" key="5">
    <source>
        <dbReference type="EMBL" id="CAD7278912.1"/>
    </source>
</evidence>
<evidence type="ECO:0000313" key="6">
    <source>
        <dbReference type="Proteomes" id="UP000678499"/>
    </source>
</evidence>
<evidence type="ECO:0000256" key="4">
    <source>
        <dbReference type="ARBA" id="ARBA00024408"/>
    </source>
</evidence>